<evidence type="ECO:0000313" key="1">
    <source>
        <dbReference type="EMBL" id="TFK20870.1"/>
    </source>
</evidence>
<feature type="non-terminal residue" evidence="1">
    <location>
        <position position="98"/>
    </location>
</feature>
<dbReference type="Proteomes" id="UP000307440">
    <property type="component" value="Unassembled WGS sequence"/>
</dbReference>
<name>A0A5C3KKU6_COPMA</name>
<accession>A0A5C3KKU6</accession>
<dbReference type="EMBL" id="ML210285">
    <property type="protein sequence ID" value="TFK20870.1"/>
    <property type="molecule type" value="Genomic_DNA"/>
</dbReference>
<gene>
    <name evidence="1" type="ORF">FA15DRAFT_557064</name>
</gene>
<reference evidence="1 2" key="1">
    <citation type="journal article" date="2019" name="Nat. Ecol. Evol.">
        <title>Megaphylogeny resolves global patterns of mushroom evolution.</title>
        <authorList>
            <person name="Varga T."/>
            <person name="Krizsan K."/>
            <person name="Foldi C."/>
            <person name="Dima B."/>
            <person name="Sanchez-Garcia M."/>
            <person name="Sanchez-Ramirez S."/>
            <person name="Szollosi G.J."/>
            <person name="Szarkandi J.G."/>
            <person name="Papp V."/>
            <person name="Albert L."/>
            <person name="Andreopoulos W."/>
            <person name="Angelini C."/>
            <person name="Antonin V."/>
            <person name="Barry K.W."/>
            <person name="Bougher N.L."/>
            <person name="Buchanan P."/>
            <person name="Buyck B."/>
            <person name="Bense V."/>
            <person name="Catcheside P."/>
            <person name="Chovatia M."/>
            <person name="Cooper J."/>
            <person name="Damon W."/>
            <person name="Desjardin D."/>
            <person name="Finy P."/>
            <person name="Geml J."/>
            <person name="Haridas S."/>
            <person name="Hughes K."/>
            <person name="Justo A."/>
            <person name="Karasinski D."/>
            <person name="Kautmanova I."/>
            <person name="Kiss B."/>
            <person name="Kocsube S."/>
            <person name="Kotiranta H."/>
            <person name="LaButti K.M."/>
            <person name="Lechner B.E."/>
            <person name="Liimatainen K."/>
            <person name="Lipzen A."/>
            <person name="Lukacs Z."/>
            <person name="Mihaltcheva S."/>
            <person name="Morgado L.N."/>
            <person name="Niskanen T."/>
            <person name="Noordeloos M.E."/>
            <person name="Ohm R.A."/>
            <person name="Ortiz-Santana B."/>
            <person name="Ovrebo C."/>
            <person name="Racz N."/>
            <person name="Riley R."/>
            <person name="Savchenko A."/>
            <person name="Shiryaev A."/>
            <person name="Soop K."/>
            <person name="Spirin V."/>
            <person name="Szebenyi C."/>
            <person name="Tomsovsky M."/>
            <person name="Tulloss R.E."/>
            <person name="Uehling J."/>
            <person name="Grigoriev I.V."/>
            <person name="Vagvolgyi C."/>
            <person name="Papp T."/>
            <person name="Martin F.M."/>
            <person name="Miettinen O."/>
            <person name="Hibbett D.S."/>
            <person name="Nagy L.G."/>
        </authorList>
    </citation>
    <scope>NUCLEOTIDE SEQUENCE [LARGE SCALE GENOMIC DNA]</scope>
    <source>
        <strain evidence="1 2">CBS 121175</strain>
    </source>
</reference>
<dbReference type="AlphaFoldDB" id="A0A5C3KKU6"/>
<dbReference type="OrthoDB" id="3259294at2759"/>
<organism evidence="1 2">
    <name type="scientific">Coprinopsis marcescibilis</name>
    <name type="common">Agaric fungus</name>
    <name type="synonym">Psathyrella marcescibilis</name>
    <dbReference type="NCBI Taxonomy" id="230819"/>
    <lineage>
        <taxon>Eukaryota</taxon>
        <taxon>Fungi</taxon>
        <taxon>Dikarya</taxon>
        <taxon>Basidiomycota</taxon>
        <taxon>Agaricomycotina</taxon>
        <taxon>Agaricomycetes</taxon>
        <taxon>Agaricomycetidae</taxon>
        <taxon>Agaricales</taxon>
        <taxon>Agaricineae</taxon>
        <taxon>Psathyrellaceae</taxon>
        <taxon>Coprinopsis</taxon>
    </lineage>
</organism>
<evidence type="ECO:0000313" key="2">
    <source>
        <dbReference type="Proteomes" id="UP000307440"/>
    </source>
</evidence>
<feature type="non-terminal residue" evidence="1">
    <location>
        <position position="1"/>
    </location>
</feature>
<protein>
    <submittedName>
        <fullName evidence="1">Uncharacterized protein</fullName>
    </submittedName>
</protein>
<keyword evidence="2" id="KW-1185">Reference proteome</keyword>
<proteinExistence type="predicted"/>
<sequence length="98" mass="11683">LKNLNLRYECLDEQDDYHSILKQRKKDLQHSKMNGFGFTFDQYEGNNSNDDFNELLNDITSRLDEIDDSEFECLLGKKTMKHRKDMLKAFKIIDSVSW</sequence>